<dbReference type="Pfam" id="PF00817">
    <property type="entry name" value="IMS"/>
    <property type="match status" value="1"/>
</dbReference>
<dbReference type="PANTHER" id="PTHR11076:SF33">
    <property type="entry name" value="DNA POLYMERASE KAPPA"/>
    <property type="match status" value="1"/>
</dbReference>
<accession>A0A420WPL6</accession>
<proteinExistence type="inferred from homology"/>
<dbReference type="GO" id="GO:0003684">
    <property type="term" value="F:damaged DNA binding"/>
    <property type="evidence" value="ECO:0007669"/>
    <property type="project" value="InterPro"/>
</dbReference>
<sequence length="423" mass="46469">MLPRTPYLKWLFLDLNAYFASVEQQAEQRLRGRPVGVLPLKSETTCIIAASYEAKARGVKTGTPVWEARRLCPGIMLVPARHELYVEYHHLILKEINNHIPVSSVGSIDEMACELLGDEREPEKAVALARRLKRGILDNVGECLRCSIGIAPSRFAAKVASDMQKPDGLVVVRPEELPDRFFSLELRDLAGIGPNMERRLNAAGVYSVRDLASLQPKHARKIWGSVAGERFWYGLHGVDIPEAPPAAKRTIGHSRILPPAMRAPDEARQVARRLLAKAAGRLRRYGLTASALACSARLETGLRWAGEARLEATQDSFALLAAFEALWREYRPVGGSGLVKKVSVTLLGLAPVGQQAPDLFAAAEPGRQHRQNLRGKLAGALDRLNGKYGSDTVTLGLLPKVGLEYAGAKVAFTRIPEREEFSE</sequence>
<evidence type="ECO:0000313" key="7">
    <source>
        <dbReference type="EMBL" id="RKQ72805.1"/>
    </source>
</evidence>
<dbReference type="PROSITE" id="PS50173">
    <property type="entry name" value="UMUC"/>
    <property type="match status" value="1"/>
</dbReference>
<dbReference type="InterPro" id="IPR043128">
    <property type="entry name" value="Rev_trsase/Diguanyl_cyclase"/>
</dbReference>
<dbReference type="OrthoDB" id="9808813at2"/>
<dbReference type="Pfam" id="PF11799">
    <property type="entry name" value="IMS_C"/>
    <property type="match status" value="1"/>
</dbReference>
<protein>
    <recommendedName>
        <fullName evidence="3">DNA-directed DNA polymerase</fullName>
        <ecNumber evidence="3">2.7.7.7</ecNumber>
    </recommendedName>
</protein>
<dbReference type="PANTHER" id="PTHR11076">
    <property type="entry name" value="DNA REPAIR POLYMERASE UMUC / TRANSFERASE FAMILY MEMBER"/>
    <property type="match status" value="1"/>
</dbReference>
<name>A0A420WPL6_9PROT</name>
<dbReference type="Proteomes" id="UP000277424">
    <property type="component" value="Unassembled WGS sequence"/>
</dbReference>
<dbReference type="EC" id="2.7.7.7" evidence="3"/>
<comment type="catalytic activity">
    <reaction evidence="5">
        <text>DNA(n) + a 2'-deoxyribonucleoside 5'-triphosphate = DNA(n+1) + diphosphate</text>
        <dbReference type="Rhea" id="RHEA:22508"/>
        <dbReference type="Rhea" id="RHEA-COMP:17339"/>
        <dbReference type="Rhea" id="RHEA-COMP:17340"/>
        <dbReference type="ChEBI" id="CHEBI:33019"/>
        <dbReference type="ChEBI" id="CHEBI:61560"/>
        <dbReference type="ChEBI" id="CHEBI:173112"/>
        <dbReference type="EC" id="2.7.7.7"/>
    </reaction>
</comment>
<evidence type="ECO:0000256" key="3">
    <source>
        <dbReference type="ARBA" id="ARBA00012417"/>
    </source>
</evidence>
<dbReference type="Gene3D" id="3.40.1170.60">
    <property type="match status" value="1"/>
</dbReference>
<comment type="function">
    <text evidence="4">Poorly processive, error-prone DNA polymerase involved in untargeted mutagenesis. Copies undamaged DNA at stalled replication forks, which arise in vivo from mismatched or misaligned primer ends. These misaligned primers can be extended by PolIV. Exhibits no 3'-5' exonuclease (proofreading) activity. May be involved in translesional synthesis, in conjunction with the beta clamp from PolIII.</text>
</comment>
<dbReference type="EMBL" id="RBIG01000001">
    <property type="protein sequence ID" value="RKQ72805.1"/>
    <property type="molecule type" value="Genomic_DNA"/>
</dbReference>
<dbReference type="InterPro" id="IPR017961">
    <property type="entry name" value="DNA_pol_Y-fam_little_finger"/>
</dbReference>
<dbReference type="InterPro" id="IPR050116">
    <property type="entry name" value="DNA_polymerase-Y"/>
</dbReference>
<dbReference type="GO" id="GO:0003887">
    <property type="term" value="F:DNA-directed DNA polymerase activity"/>
    <property type="evidence" value="ECO:0007669"/>
    <property type="project" value="UniProtKB-KW"/>
</dbReference>
<comment type="caution">
    <text evidence="7">The sequence shown here is derived from an EMBL/GenBank/DDBJ whole genome shotgun (WGS) entry which is preliminary data.</text>
</comment>
<evidence type="ECO:0000256" key="5">
    <source>
        <dbReference type="ARBA" id="ARBA00049244"/>
    </source>
</evidence>
<evidence type="ECO:0000259" key="6">
    <source>
        <dbReference type="PROSITE" id="PS50173"/>
    </source>
</evidence>
<evidence type="ECO:0000256" key="1">
    <source>
        <dbReference type="ARBA" id="ARBA00010945"/>
    </source>
</evidence>
<gene>
    <name evidence="7" type="ORF">BCL74_0574</name>
</gene>
<dbReference type="Gene3D" id="3.30.70.270">
    <property type="match status" value="1"/>
</dbReference>
<feature type="domain" description="UmuC" evidence="6">
    <location>
        <begin position="10"/>
        <end position="193"/>
    </location>
</feature>
<dbReference type="SUPFAM" id="SSF56672">
    <property type="entry name" value="DNA/RNA polymerases"/>
    <property type="match status" value="1"/>
</dbReference>
<dbReference type="Gene3D" id="1.10.150.20">
    <property type="entry name" value="5' to 3' exonuclease, C-terminal subdomain"/>
    <property type="match status" value="1"/>
</dbReference>
<comment type="similarity">
    <text evidence="1">Belongs to the DNA polymerase type-Y family.</text>
</comment>
<dbReference type="RefSeq" id="WP_121217401.1">
    <property type="nucleotide sequence ID" value="NZ_RBIG01000001.1"/>
</dbReference>
<comment type="subunit">
    <text evidence="2">Monomer.</text>
</comment>
<dbReference type="InterPro" id="IPR001126">
    <property type="entry name" value="UmuC"/>
</dbReference>
<dbReference type="AlphaFoldDB" id="A0A420WPL6"/>
<dbReference type="InterPro" id="IPR043502">
    <property type="entry name" value="DNA/RNA_pol_sf"/>
</dbReference>
<dbReference type="GO" id="GO:0006281">
    <property type="term" value="P:DNA repair"/>
    <property type="evidence" value="ECO:0007669"/>
    <property type="project" value="InterPro"/>
</dbReference>
<evidence type="ECO:0000256" key="4">
    <source>
        <dbReference type="ARBA" id="ARBA00025589"/>
    </source>
</evidence>
<dbReference type="GO" id="GO:0005829">
    <property type="term" value="C:cytosol"/>
    <property type="evidence" value="ECO:0007669"/>
    <property type="project" value="TreeGrafter"/>
</dbReference>
<dbReference type="CDD" id="cd00424">
    <property type="entry name" value="PolY"/>
    <property type="match status" value="1"/>
</dbReference>
<evidence type="ECO:0000256" key="2">
    <source>
        <dbReference type="ARBA" id="ARBA00011245"/>
    </source>
</evidence>
<organism evidence="7 8">
    <name type="scientific">Oceanibaculum indicum</name>
    <dbReference type="NCBI Taxonomy" id="526216"/>
    <lineage>
        <taxon>Bacteria</taxon>
        <taxon>Pseudomonadati</taxon>
        <taxon>Pseudomonadota</taxon>
        <taxon>Alphaproteobacteria</taxon>
        <taxon>Rhodospirillales</taxon>
        <taxon>Oceanibaculaceae</taxon>
        <taxon>Oceanibaculum</taxon>
    </lineage>
</organism>
<dbReference type="GO" id="GO:0042276">
    <property type="term" value="P:error-prone translesion synthesis"/>
    <property type="evidence" value="ECO:0007669"/>
    <property type="project" value="TreeGrafter"/>
</dbReference>
<reference evidence="7 8" key="1">
    <citation type="submission" date="2018-10" db="EMBL/GenBank/DDBJ databases">
        <title>Comparative analysis of microorganisms from saline springs in Andes Mountain Range, Colombia.</title>
        <authorList>
            <person name="Rubin E."/>
        </authorList>
    </citation>
    <scope>NUCLEOTIDE SEQUENCE [LARGE SCALE GENOMIC DNA]</scope>
    <source>
        <strain evidence="7 8">USBA 36</strain>
    </source>
</reference>
<evidence type="ECO:0000313" key="8">
    <source>
        <dbReference type="Proteomes" id="UP000277424"/>
    </source>
</evidence>
<dbReference type="GO" id="GO:0009432">
    <property type="term" value="P:SOS response"/>
    <property type="evidence" value="ECO:0007669"/>
    <property type="project" value="TreeGrafter"/>
</dbReference>